<organism evidence="1 2">
    <name type="scientific">Streptomyces albiaxialis</name>
    <dbReference type="NCBI Taxonomy" id="329523"/>
    <lineage>
        <taxon>Bacteria</taxon>
        <taxon>Bacillati</taxon>
        <taxon>Actinomycetota</taxon>
        <taxon>Actinomycetes</taxon>
        <taxon>Kitasatosporales</taxon>
        <taxon>Streptomycetaceae</taxon>
        <taxon>Streptomyces</taxon>
    </lineage>
</organism>
<dbReference type="RefSeq" id="WP_344526476.1">
    <property type="nucleotide sequence ID" value="NZ_BAAAPE010000006.1"/>
</dbReference>
<gene>
    <name evidence="1" type="ORF">GCM10009801_21060</name>
</gene>
<accession>A0ABN2VRN2</accession>
<evidence type="ECO:0000313" key="2">
    <source>
        <dbReference type="Proteomes" id="UP001500016"/>
    </source>
</evidence>
<comment type="caution">
    <text evidence="1">The sequence shown here is derived from an EMBL/GenBank/DDBJ whole genome shotgun (WGS) entry which is preliminary data.</text>
</comment>
<name>A0ABN2VRN2_9ACTN</name>
<dbReference type="EMBL" id="BAAAPE010000006">
    <property type="protein sequence ID" value="GAA2070389.1"/>
    <property type="molecule type" value="Genomic_DNA"/>
</dbReference>
<proteinExistence type="predicted"/>
<dbReference type="Proteomes" id="UP001500016">
    <property type="component" value="Unassembled WGS sequence"/>
</dbReference>
<sequence length="240" mass="25023">MHSAFDRNLGPVPLLDPLSYPGRLLDRAALLDGERLVDVGMGEIDVLLGARRVAPLSGRTPVLAVGSNGAPAQVRYKFAAAGVSCVVPMAPTLVEGVSVGVSAHVSPAGYVAAAPVMGDGGSSTLVLSWLDEAQLAVMDASEGRNYRRVPVPVPVPVSGLDAQMYVSAHGLLARDGVPRAARPQGELISELLAGSAALRGRFGESPESWVRVASADEGARRYAGRVFAEEGWVRESEPYG</sequence>
<evidence type="ECO:0000313" key="1">
    <source>
        <dbReference type="EMBL" id="GAA2070389.1"/>
    </source>
</evidence>
<keyword evidence="2" id="KW-1185">Reference proteome</keyword>
<reference evidence="1 2" key="1">
    <citation type="journal article" date="2019" name="Int. J. Syst. Evol. Microbiol.">
        <title>The Global Catalogue of Microorganisms (GCM) 10K type strain sequencing project: providing services to taxonomists for standard genome sequencing and annotation.</title>
        <authorList>
            <consortium name="The Broad Institute Genomics Platform"/>
            <consortium name="The Broad Institute Genome Sequencing Center for Infectious Disease"/>
            <person name="Wu L."/>
            <person name="Ma J."/>
        </authorList>
    </citation>
    <scope>NUCLEOTIDE SEQUENCE [LARGE SCALE GENOMIC DNA]</scope>
    <source>
        <strain evidence="1 2">JCM 15478</strain>
    </source>
</reference>
<protein>
    <submittedName>
        <fullName evidence="1">Uncharacterized protein</fullName>
    </submittedName>
</protein>